<dbReference type="InterPro" id="IPR050639">
    <property type="entry name" value="SSR_resolvase"/>
</dbReference>
<dbReference type="Gene3D" id="3.90.1750.20">
    <property type="entry name" value="Putative Large Serine Recombinase, Chain B, Domain 2"/>
    <property type="match status" value="1"/>
</dbReference>
<dbReference type="PANTHER" id="PTHR30461">
    <property type="entry name" value="DNA-INVERTASE FROM LAMBDOID PROPHAGE"/>
    <property type="match status" value="1"/>
</dbReference>
<feature type="domain" description="Resolvase/invertase-type recombinase catalytic" evidence="2">
    <location>
        <begin position="6"/>
        <end position="46"/>
    </location>
</feature>
<evidence type="ECO:0000256" key="1">
    <source>
        <dbReference type="SAM" id="MobiDB-lite"/>
    </source>
</evidence>
<reference evidence="3 4" key="1">
    <citation type="submission" date="2018-08" db="EMBL/GenBank/DDBJ databases">
        <title>Crown Gall in kiwifruit.</title>
        <authorList>
            <person name="Visnovsky S.B."/>
            <person name="Pitman A.R."/>
        </authorList>
    </citation>
    <scope>NUCLEOTIDE SEQUENCE [LARGE SCALE GENOMIC DNA]</scope>
    <source>
        <strain evidence="3 4">SBV_302_78_2</strain>
    </source>
</reference>
<gene>
    <name evidence="3" type="ORF">DXM27_14335</name>
</gene>
<comment type="caution">
    <text evidence="3">The sequence shown here is derived from an EMBL/GenBank/DDBJ whole genome shotgun (WGS) entry which is preliminary data.</text>
</comment>
<dbReference type="Gene3D" id="3.40.50.1390">
    <property type="entry name" value="Resolvase, N-terminal catalytic domain"/>
    <property type="match status" value="1"/>
</dbReference>
<dbReference type="GO" id="GO:0003677">
    <property type="term" value="F:DNA binding"/>
    <property type="evidence" value="ECO:0007669"/>
    <property type="project" value="InterPro"/>
</dbReference>
<sequence>MPHYRAVSGTMLKMRPGIKDVLRTGKRGRVDILLCMSVDRISRDMELGLRAIISHDMIEQTRYKRREGMKTAVRKGKAAGGIAYGYRAKHVYDEHGDRVPGLRQIDEDQADIIRWIFQHYVLDRSPKETAIKLNNPRPRGSTAAKSVVPAS</sequence>
<dbReference type="RefSeq" id="WP_149899751.1">
    <property type="nucleotide sequence ID" value="NZ_QRFF01000004.1"/>
</dbReference>
<dbReference type="PANTHER" id="PTHR30461:SF23">
    <property type="entry name" value="DNA RECOMBINASE-RELATED"/>
    <property type="match status" value="1"/>
</dbReference>
<name>A0AA88JPT3_RHIRH</name>
<evidence type="ECO:0000313" key="3">
    <source>
        <dbReference type="EMBL" id="KAA3500456.1"/>
    </source>
</evidence>
<proteinExistence type="predicted"/>
<protein>
    <recommendedName>
        <fullName evidence="2">Resolvase/invertase-type recombinase catalytic domain-containing protein</fullName>
    </recommendedName>
</protein>
<dbReference type="InterPro" id="IPR038109">
    <property type="entry name" value="DNA_bind_recomb_sf"/>
</dbReference>
<dbReference type="SUPFAM" id="SSF53041">
    <property type="entry name" value="Resolvase-like"/>
    <property type="match status" value="1"/>
</dbReference>
<evidence type="ECO:0000259" key="2">
    <source>
        <dbReference type="Pfam" id="PF00239"/>
    </source>
</evidence>
<dbReference type="GO" id="GO:0000150">
    <property type="term" value="F:DNA strand exchange activity"/>
    <property type="evidence" value="ECO:0007669"/>
    <property type="project" value="InterPro"/>
</dbReference>
<dbReference type="Proteomes" id="UP000473658">
    <property type="component" value="Unassembled WGS sequence"/>
</dbReference>
<feature type="region of interest" description="Disordered" evidence="1">
    <location>
        <begin position="131"/>
        <end position="151"/>
    </location>
</feature>
<accession>A0AA88JPT3</accession>
<dbReference type="InterPro" id="IPR036162">
    <property type="entry name" value="Resolvase-like_N_sf"/>
</dbReference>
<dbReference type="Pfam" id="PF00239">
    <property type="entry name" value="Resolvase"/>
    <property type="match status" value="1"/>
</dbReference>
<organism evidence="3 4">
    <name type="scientific">Rhizobium rhizogenes</name>
    <name type="common">Agrobacterium rhizogenes</name>
    <dbReference type="NCBI Taxonomy" id="359"/>
    <lineage>
        <taxon>Bacteria</taxon>
        <taxon>Pseudomonadati</taxon>
        <taxon>Pseudomonadota</taxon>
        <taxon>Alphaproteobacteria</taxon>
        <taxon>Hyphomicrobiales</taxon>
        <taxon>Rhizobiaceae</taxon>
        <taxon>Rhizobium/Agrobacterium group</taxon>
        <taxon>Rhizobium</taxon>
    </lineage>
</organism>
<evidence type="ECO:0000313" key="4">
    <source>
        <dbReference type="Proteomes" id="UP000473658"/>
    </source>
</evidence>
<dbReference type="AlphaFoldDB" id="A0AA88JPT3"/>
<dbReference type="InterPro" id="IPR006119">
    <property type="entry name" value="Resolv_N"/>
</dbReference>
<dbReference type="EMBL" id="QRFF01000004">
    <property type="protein sequence ID" value="KAA3500456.1"/>
    <property type="molecule type" value="Genomic_DNA"/>
</dbReference>